<protein>
    <submittedName>
        <fullName evidence="1">Uncharacterized protein</fullName>
    </submittedName>
</protein>
<keyword evidence="2" id="KW-1185">Reference proteome</keyword>
<evidence type="ECO:0000313" key="2">
    <source>
        <dbReference type="Proteomes" id="UP000655751"/>
    </source>
</evidence>
<comment type="caution">
    <text evidence="1">The sequence shown here is derived from an EMBL/GenBank/DDBJ whole genome shotgun (WGS) entry which is preliminary data.</text>
</comment>
<organism evidence="1 2">
    <name type="scientific">Nocardia bovistercoris</name>
    <dbReference type="NCBI Taxonomy" id="2785916"/>
    <lineage>
        <taxon>Bacteria</taxon>
        <taxon>Bacillati</taxon>
        <taxon>Actinomycetota</taxon>
        <taxon>Actinomycetes</taxon>
        <taxon>Mycobacteriales</taxon>
        <taxon>Nocardiaceae</taxon>
        <taxon>Nocardia</taxon>
    </lineage>
</organism>
<proteinExistence type="predicted"/>
<dbReference type="EMBL" id="JADMLG010000001">
    <property type="protein sequence ID" value="MBH0775169.1"/>
    <property type="molecule type" value="Genomic_DNA"/>
</dbReference>
<sequence>MFSIAALVPSPPILVPELGGAVARADRDDPAAPLRAAVRRAVESVAAVASRWTVLGAGAGQRFVGPDAVGTFGGFGVDVRVALSESAAADPDPELPLPVLIAGWLRGLVAPEATVEARLLAADAPAGDCAAAGAALRRELDAAAEPHAVLVVADGATTLTSKSPGYLDERSADRQRALDDALSAGDRDELRALDAGLCAELGIAGRSAYQALAGVFAADATDPRVETLYREAPFGVGYHVSVWRPGGVS</sequence>
<dbReference type="Gene3D" id="3.40.830.10">
    <property type="entry name" value="LigB-like"/>
    <property type="match status" value="1"/>
</dbReference>
<reference evidence="1" key="1">
    <citation type="submission" date="2020-11" db="EMBL/GenBank/DDBJ databases">
        <title>Nocardia NEAU-351.nov., a novel actinomycete isolated from the cow dung.</title>
        <authorList>
            <person name="Zhang X."/>
        </authorList>
    </citation>
    <scope>NUCLEOTIDE SEQUENCE</scope>
    <source>
        <strain evidence="1">NEAU-351</strain>
    </source>
</reference>
<name>A0A931I5D5_9NOCA</name>
<dbReference type="Proteomes" id="UP000655751">
    <property type="component" value="Unassembled WGS sequence"/>
</dbReference>
<evidence type="ECO:0000313" key="1">
    <source>
        <dbReference type="EMBL" id="MBH0775169.1"/>
    </source>
</evidence>
<accession>A0A931I5D5</accession>
<gene>
    <name evidence="1" type="ORF">IT779_02585</name>
</gene>
<dbReference type="AlphaFoldDB" id="A0A931I5D5"/>